<feature type="transmembrane region" description="Helical" evidence="6">
    <location>
        <begin position="173"/>
        <end position="198"/>
    </location>
</feature>
<keyword evidence="2" id="KW-1003">Cell membrane</keyword>
<accession>A0A212JJ68</accession>
<feature type="transmembrane region" description="Helical" evidence="6">
    <location>
        <begin position="6"/>
        <end position="29"/>
    </location>
</feature>
<feature type="domain" description="PhoU" evidence="7">
    <location>
        <begin position="341"/>
        <end position="419"/>
    </location>
</feature>
<feature type="transmembrane region" description="Helical" evidence="6">
    <location>
        <begin position="248"/>
        <end position="266"/>
    </location>
</feature>
<feature type="transmembrane region" description="Helical" evidence="6">
    <location>
        <begin position="50"/>
        <end position="77"/>
    </location>
</feature>
<dbReference type="GO" id="GO:0005886">
    <property type="term" value="C:plasma membrane"/>
    <property type="evidence" value="ECO:0007669"/>
    <property type="project" value="UniProtKB-SubCell"/>
</dbReference>
<evidence type="ECO:0000256" key="2">
    <source>
        <dbReference type="ARBA" id="ARBA00022475"/>
    </source>
</evidence>
<dbReference type="InterPro" id="IPR003841">
    <property type="entry name" value="Na/Pi_transpt"/>
</dbReference>
<dbReference type="SUPFAM" id="SSF109755">
    <property type="entry name" value="PhoU-like"/>
    <property type="match status" value="1"/>
</dbReference>
<keyword evidence="4 6" id="KW-1133">Transmembrane helix</keyword>
<dbReference type="Pfam" id="PF02690">
    <property type="entry name" value="Na_Pi_cotrans"/>
    <property type="match status" value="2"/>
</dbReference>
<name>A0A212JJ68_9PROT</name>
<dbReference type="GO" id="GO:0005436">
    <property type="term" value="F:sodium:phosphate symporter activity"/>
    <property type="evidence" value="ECO:0007669"/>
    <property type="project" value="InterPro"/>
</dbReference>
<dbReference type="GO" id="GO:0044341">
    <property type="term" value="P:sodium-dependent phosphate transport"/>
    <property type="evidence" value="ECO:0007669"/>
    <property type="project" value="InterPro"/>
</dbReference>
<gene>
    <name evidence="8" type="ORF">KL86APRO_11173</name>
</gene>
<reference evidence="8" key="1">
    <citation type="submission" date="2016-04" db="EMBL/GenBank/DDBJ databases">
        <authorList>
            <person name="Evans L.H."/>
            <person name="Alamgir A."/>
            <person name="Owens N."/>
            <person name="Weber N.D."/>
            <person name="Virtaneva K."/>
            <person name="Barbian K."/>
            <person name="Babar A."/>
            <person name="Rosenke K."/>
        </authorList>
    </citation>
    <scope>NUCLEOTIDE SEQUENCE</scope>
    <source>
        <strain evidence="8">86</strain>
    </source>
</reference>
<evidence type="ECO:0000256" key="3">
    <source>
        <dbReference type="ARBA" id="ARBA00022692"/>
    </source>
</evidence>
<evidence type="ECO:0000256" key="4">
    <source>
        <dbReference type="ARBA" id="ARBA00022989"/>
    </source>
</evidence>
<comment type="subcellular location">
    <subcellularLocation>
        <location evidence="1">Cell membrane</location>
        <topology evidence="1">Multi-pass membrane protein</topology>
    </subcellularLocation>
</comment>
<feature type="transmembrane region" description="Helical" evidence="6">
    <location>
        <begin position="278"/>
        <end position="300"/>
    </location>
</feature>
<evidence type="ECO:0000256" key="1">
    <source>
        <dbReference type="ARBA" id="ARBA00004651"/>
    </source>
</evidence>
<dbReference type="PANTHER" id="PTHR10010">
    <property type="entry name" value="SOLUTE CARRIER FAMILY 34 SODIUM PHOSPHATE , MEMBER 2-RELATED"/>
    <property type="match status" value="1"/>
</dbReference>
<dbReference type="PANTHER" id="PTHR10010:SF46">
    <property type="entry name" value="SODIUM-DEPENDENT PHOSPHATE TRANSPORT PROTEIN 2B"/>
    <property type="match status" value="1"/>
</dbReference>
<dbReference type="EMBL" id="FLUO01000001">
    <property type="protein sequence ID" value="SBV99503.1"/>
    <property type="molecule type" value="Genomic_DNA"/>
</dbReference>
<proteinExistence type="predicted"/>
<keyword evidence="3 6" id="KW-0812">Transmembrane</keyword>
<organism evidence="8">
    <name type="scientific">uncultured Alphaproteobacteria bacterium</name>
    <dbReference type="NCBI Taxonomy" id="91750"/>
    <lineage>
        <taxon>Bacteria</taxon>
        <taxon>Pseudomonadati</taxon>
        <taxon>Pseudomonadota</taxon>
        <taxon>Alphaproteobacteria</taxon>
        <taxon>environmental samples</taxon>
    </lineage>
</organism>
<evidence type="ECO:0000313" key="8">
    <source>
        <dbReference type="EMBL" id="SBV99503.1"/>
    </source>
</evidence>
<keyword evidence="5 6" id="KW-0472">Membrane</keyword>
<protein>
    <submittedName>
        <fullName evidence="8">Putative Na+/phosphate transporter</fullName>
    </submittedName>
</protein>
<dbReference type="InterPro" id="IPR004633">
    <property type="entry name" value="NaPi_cotrn-rel/YqeW-like"/>
</dbReference>
<dbReference type="InterPro" id="IPR038078">
    <property type="entry name" value="PhoU-like_sf"/>
</dbReference>
<sequence length="551" mass="58153">MDAPQLLLQLAGNVVLLLWGLHMVQSGLLRAFGGDLRRWLDTGLRNRASAFVAGLGVTVLLQSSTATGLMVAGFAAAGAMTTIPAMAAMLGANVGSTLIVLVLAFDVTRIAPLFLLAGFVAFRRRNTRCHDLGRVAIGLGLMLLALHLLLGTLDPAETAPGLRRGLALLTADATVAAALAAAVAWAAHSSVAAVLLIASLAGGGAIGPEAAVAMVAGANLGSAVNPLLEGPRGDPAARRMPVGNFVNRLIGAALAVPFAAPLAAVLEQASPDPAQRVALFHFGFNLALAALFILPLPWLARGLARLLPARAAADPAAPRYLDPQALAVPHVAVANAAREALRMADAAGAMIDGALHVLRADDRRRIREIRATDDVLDRLHDAIKRYLTEIAVEGLDPDDVRRVDDVLAFARNLEHVGDIVDRNLMEAARRKIRRRLKFSQEGAADLIAILQRLKKTQELAAAVFVSGDARAARSLMREKAIVRGLEARATEAHFARLRAGRAESVETSALHLDILRDLRRINAHLVAAAYPVLDRSGELLPSRIRGDAVQG</sequence>
<dbReference type="NCBIfam" id="TIGR00704">
    <property type="entry name" value="NaPi_cotrn_rel"/>
    <property type="match status" value="1"/>
</dbReference>
<dbReference type="AlphaFoldDB" id="A0A212JJ68"/>
<dbReference type="Gene3D" id="1.20.58.220">
    <property type="entry name" value="Phosphate transport system protein phou homolog 2, domain 2"/>
    <property type="match status" value="1"/>
</dbReference>
<evidence type="ECO:0000256" key="5">
    <source>
        <dbReference type="ARBA" id="ARBA00023136"/>
    </source>
</evidence>
<evidence type="ECO:0000259" key="7">
    <source>
        <dbReference type="Pfam" id="PF01895"/>
    </source>
</evidence>
<dbReference type="NCBIfam" id="NF037997">
    <property type="entry name" value="Na_Pi_symport"/>
    <property type="match status" value="1"/>
</dbReference>
<evidence type="ECO:0000256" key="6">
    <source>
        <dbReference type="SAM" id="Phobius"/>
    </source>
</evidence>
<dbReference type="InterPro" id="IPR026022">
    <property type="entry name" value="PhoU_dom"/>
</dbReference>
<feature type="transmembrane region" description="Helical" evidence="6">
    <location>
        <begin position="134"/>
        <end position="153"/>
    </location>
</feature>
<dbReference type="Pfam" id="PF01895">
    <property type="entry name" value="PhoU"/>
    <property type="match status" value="1"/>
</dbReference>